<comment type="caution">
    <text evidence="2">The sequence shown here is derived from an EMBL/GenBank/DDBJ whole genome shotgun (WGS) entry which is preliminary data.</text>
</comment>
<protein>
    <submittedName>
        <fullName evidence="2">Uncharacterized protein</fullName>
    </submittedName>
</protein>
<sequence>MSSENSKKYIHLIIGYSGLLLIGLAVLRSLSVTQDTVGYALTMLGYLLLAQYFLFADTKIGATKINKAILRISLLVMLGLMAIYIY</sequence>
<accession>A0A511W256</accession>
<keyword evidence="1" id="KW-0472">Membrane</keyword>
<evidence type="ECO:0000313" key="2">
    <source>
        <dbReference type="EMBL" id="GEN44448.1"/>
    </source>
</evidence>
<dbReference type="RefSeq" id="WP_146813541.1">
    <property type="nucleotide sequence ID" value="NZ_BJYA01000001.1"/>
</dbReference>
<keyword evidence="3" id="KW-1185">Reference proteome</keyword>
<feature type="transmembrane region" description="Helical" evidence="1">
    <location>
        <begin position="12"/>
        <end position="31"/>
    </location>
</feature>
<proteinExistence type="predicted"/>
<dbReference type="OrthoDB" id="2428552at2"/>
<evidence type="ECO:0000256" key="1">
    <source>
        <dbReference type="SAM" id="Phobius"/>
    </source>
</evidence>
<keyword evidence="1" id="KW-0812">Transmembrane</keyword>
<reference evidence="2 3" key="1">
    <citation type="submission" date="2019-07" db="EMBL/GenBank/DDBJ databases">
        <title>Whole genome shotgun sequence of Alkalibacillus haloalkaliphilus NBRC 103110.</title>
        <authorList>
            <person name="Hosoyama A."/>
            <person name="Uohara A."/>
            <person name="Ohji S."/>
            <person name="Ichikawa N."/>
        </authorList>
    </citation>
    <scope>NUCLEOTIDE SEQUENCE [LARGE SCALE GENOMIC DNA]</scope>
    <source>
        <strain evidence="2 3">NBRC 103110</strain>
    </source>
</reference>
<dbReference type="Proteomes" id="UP000321440">
    <property type="component" value="Unassembled WGS sequence"/>
</dbReference>
<name>A0A511W256_9BACI</name>
<gene>
    <name evidence="2" type="ORF">AHA02nite_02240</name>
</gene>
<dbReference type="EMBL" id="BJYA01000001">
    <property type="protein sequence ID" value="GEN44448.1"/>
    <property type="molecule type" value="Genomic_DNA"/>
</dbReference>
<feature type="transmembrane region" description="Helical" evidence="1">
    <location>
        <begin position="37"/>
        <end position="56"/>
    </location>
</feature>
<keyword evidence="1" id="KW-1133">Transmembrane helix</keyword>
<feature type="transmembrane region" description="Helical" evidence="1">
    <location>
        <begin position="68"/>
        <end position="85"/>
    </location>
</feature>
<organism evidence="2 3">
    <name type="scientific">Alkalibacillus haloalkaliphilus</name>
    <dbReference type="NCBI Taxonomy" id="94136"/>
    <lineage>
        <taxon>Bacteria</taxon>
        <taxon>Bacillati</taxon>
        <taxon>Bacillota</taxon>
        <taxon>Bacilli</taxon>
        <taxon>Bacillales</taxon>
        <taxon>Bacillaceae</taxon>
        <taxon>Alkalibacillus</taxon>
    </lineage>
</organism>
<dbReference type="AlphaFoldDB" id="A0A511W256"/>
<evidence type="ECO:0000313" key="3">
    <source>
        <dbReference type="Proteomes" id="UP000321440"/>
    </source>
</evidence>